<name>A0A4Z1KC72_9HELO</name>
<dbReference type="Proteomes" id="UP000297229">
    <property type="component" value="Unassembled WGS sequence"/>
</dbReference>
<dbReference type="AlphaFoldDB" id="A0A4Z1KC72"/>
<reference evidence="1 2" key="1">
    <citation type="submission" date="2017-12" db="EMBL/GenBank/DDBJ databases">
        <title>Comparative genomics of Botrytis spp.</title>
        <authorList>
            <person name="Valero-Jimenez C.A."/>
            <person name="Tapia P."/>
            <person name="Veloso J."/>
            <person name="Silva-Moreno E."/>
            <person name="Staats M."/>
            <person name="Valdes J.H."/>
            <person name="Van Kan J.A.L."/>
        </authorList>
    </citation>
    <scope>NUCLEOTIDE SEQUENCE [LARGE SCALE GENOMIC DNA]</scope>
    <source>
        <strain evidence="1 2">Be9601</strain>
    </source>
</reference>
<dbReference type="EMBL" id="PQXM01000054">
    <property type="protein sequence ID" value="TGO78793.1"/>
    <property type="molecule type" value="Genomic_DNA"/>
</dbReference>
<gene>
    <name evidence="1" type="ORF">BELL_0054g00030</name>
</gene>
<proteinExistence type="predicted"/>
<keyword evidence="2" id="KW-1185">Reference proteome</keyword>
<comment type="caution">
    <text evidence="1">The sequence shown here is derived from an EMBL/GenBank/DDBJ whole genome shotgun (WGS) entry which is preliminary data.</text>
</comment>
<organism evidence="1 2">
    <name type="scientific">Botrytis elliptica</name>
    <dbReference type="NCBI Taxonomy" id="278938"/>
    <lineage>
        <taxon>Eukaryota</taxon>
        <taxon>Fungi</taxon>
        <taxon>Dikarya</taxon>
        <taxon>Ascomycota</taxon>
        <taxon>Pezizomycotina</taxon>
        <taxon>Leotiomycetes</taxon>
        <taxon>Helotiales</taxon>
        <taxon>Sclerotiniaceae</taxon>
        <taxon>Botrytis</taxon>
    </lineage>
</organism>
<protein>
    <submittedName>
        <fullName evidence="1">Uncharacterized protein</fullName>
    </submittedName>
</protein>
<sequence>MDSGITKRAMSSCGLTVNCMPYNDMKSKDLIRSSIVEVQEKVTRDPILNRFDKLYLDGINMSNRIKEFGSYKVVVKIVGSLENGSALGL</sequence>
<evidence type="ECO:0000313" key="1">
    <source>
        <dbReference type="EMBL" id="TGO78793.1"/>
    </source>
</evidence>
<accession>A0A4Z1KC72</accession>
<evidence type="ECO:0000313" key="2">
    <source>
        <dbReference type="Proteomes" id="UP000297229"/>
    </source>
</evidence>